<evidence type="ECO:0000313" key="2">
    <source>
        <dbReference type="Ensembl" id="ENSCCEP00000023052.1"/>
    </source>
</evidence>
<proteinExistence type="predicted"/>
<dbReference type="Proteomes" id="UP000694410">
    <property type="component" value="Unplaced"/>
</dbReference>
<protein>
    <recommendedName>
        <fullName evidence="1">DUF4537 domain-containing protein</fullName>
    </recommendedName>
</protein>
<reference evidence="2" key="2">
    <citation type="submission" date="2025-09" db="UniProtKB">
        <authorList>
            <consortium name="Ensembl"/>
        </authorList>
    </citation>
    <scope>IDENTIFICATION</scope>
</reference>
<dbReference type="Pfam" id="PF15057">
    <property type="entry name" value="DUF4537"/>
    <property type="match status" value="1"/>
</dbReference>
<evidence type="ECO:0000259" key="1">
    <source>
        <dbReference type="Pfam" id="PF15057"/>
    </source>
</evidence>
<dbReference type="PANTHER" id="PTHR46785">
    <property type="entry name" value="VON WILLEBRAND FACTOR A DOMAIN-CONTAINING PROTEIN 3B"/>
    <property type="match status" value="1"/>
</dbReference>
<keyword evidence="3" id="KW-1185">Reference proteome</keyword>
<dbReference type="InterPro" id="IPR032770">
    <property type="entry name" value="DUF4537"/>
</dbReference>
<evidence type="ECO:0000313" key="3">
    <source>
        <dbReference type="Proteomes" id="UP000694410"/>
    </source>
</evidence>
<sequence length="277" mass="31516">MLPLAHVSSDKKGIALINPWAMNLDAYKEKLEQAIKSYERRLNLVIWGALSQEEKDKFKEDGPIQYKQHKEALLEALENLGWPVSYEDVKLLEDEILTALTYIQQASDLQEAVKKETEKKESEKLKSKTSKKCQIFVTHKNQKVIARSDVTGFYYPGSVVKNVSSTCALVVFSNGESCDVPVKFIIPVGGAMPCPHLQVGDYVFARTGTQAENEYYVPAIVIATPDRMKPGDKLYTILMFNNRKEHCIRSQLIKISQTKYAYSCQYIRTVQTVDYEM</sequence>
<name>A0A8C0VJI8_CYACU</name>
<dbReference type="PANTHER" id="PTHR46785:SF1">
    <property type="entry name" value="VON WILLEBRAND FACTOR A DOMAIN-CONTAINING PROTEIN 3B"/>
    <property type="match status" value="1"/>
</dbReference>
<feature type="domain" description="DUF4537" evidence="1">
    <location>
        <begin position="141"/>
        <end position="267"/>
    </location>
</feature>
<accession>A0A8C0VJI8</accession>
<dbReference type="AlphaFoldDB" id="A0A8C0VJI8"/>
<organism evidence="2 3">
    <name type="scientific">Cyanistes caeruleus</name>
    <name type="common">Eurasian blue tit</name>
    <name type="synonym">Parus caeruleus</name>
    <dbReference type="NCBI Taxonomy" id="156563"/>
    <lineage>
        <taxon>Eukaryota</taxon>
        <taxon>Metazoa</taxon>
        <taxon>Chordata</taxon>
        <taxon>Craniata</taxon>
        <taxon>Vertebrata</taxon>
        <taxon>Euteleostomi</taxon>
        <taxon>Archelosauria</taxon>
        <taxon>Archosauria</taxon>
        <taxon>Dinosauria</taxon>
        <taxon>Saurischia</taxon>
        <taxon>Theropoda</taxon>
        <taxon>Coelurosauria</taxon>
        <taxon>Aves</taxon>
        <taxon>Neognathae</taxon>
        <taxon>Neoaves</taxon>
        <taxon>Telluraves</taxon>
        <taxon>Australaves</taxon>
        <taxon>Passeriformes</taxon>
        <taxon>Paridae</taxon>
        <taxon>Cyanistes</taxon>
    </lineage>
</organism>
<dbReference type="Ensembl" id="ENSCCET00000034934.1">
    <property type="protein sequence ID" value="ENSCCEP00000023052.1"/>
    <property type="gene ID" value="ENSCCEG00000020728.1"/>
</dbReference>
<reference evidence="2" key="1">
    <citation type="submission" date="2025-08" db="UniProtKB">
        <authorList>
            <consortium name="Ensembl"/>
        </authorList>
    </citation>
    <scope>IDENTIFICATION</scope>
</reference>